<dbReference type="Proteomes" id="UP000638570">
    <property type="component" value="Unassembled WGS sequence"/>
</dbReference>
<keyword evidence="2" id="KW-1185">Reference proteome</keyword>
<reference evidence="2" key="1">
    <citation type="submission" date="2021-01" db="EMBL/GenBank/DDBJ databases">
        <title>Genome public.</title>
        <authorList>
            <person name="Liu C."/>
            <person name="Sun Q."/>
        </authorList>
    </citation>
    <scope>NUCLEOTIDE SEQUENCE [LARGE SCALE GENOMIC DNA]</scope>
    <source>
        <strain evidence="2">CGMCC 1.18722</strain>
    </source>
</reference>
<organism evidence="1 2">
    <name type="scientific">Zobellella iuensis</name>
    <dbReference type="NCBI Taxonomy" id="2803811"/>
    <lineage>
        <taxon>Bacteria</taxon>
        <taxon>Pseudomonadati</taxon>
        <taxon>Pseudomonadota</taxon>
        <taxon>Gammaproteobacteria</taxon>
        <taxon>Aeromonadales</taxon>
        <taxon>Aeromonadaceae</taxon>
        <taxon>Zobellella</taxon>
    </lineage>
</organism>
<evidence type="ECO:0000313" key="1">
    <source>
        <dbReference type="EMBL" id="MBL1379175.1"/>
    </source>
</evidence>
<dbReference type="RefSeq" id="WP_202088243.1">
    <property type="nucleotide sequence ID" value="NZ_JAERTZ010000032.1"/>
</dbReference>
<sequence>MTWIARLGAVLALLLSACGGEPQREIRLLSGEQYQELASSHMAAAVLERAGFEVSISRANLGQSWQRLWAGEADASLSIWMPEASSPFVARFFERLHDLGPNYLGPRLEEGDWPEGDRPHTLARRALERSAPEALALLAAMRWQQEDLEWVLVEWQQGGDWELAAKGWLAQRQLPVLPTE</sequence>
<evidence type="ECO:0008006" key="3">
    <source>
        <dbReference type="Google" id="ProtNLM"/>
    </source>
</evidence>
<dbReference type="SUPFAM" id="SSF53850">
    <property type="entry name" value="Periplasmic binding protein-like II"/>
    <property type="match status" value="2"/>
</dbReference>
<dbReference type="PROSITE" id="PS51257">
    <property type="entry name" value="PROKAR_LIPOPROTEIN"/>
    <property type="match status" value="1"/>
</dbReference>
<proteinExistence type="predicted"/>
<evidence type="ECO:0000313" key="2">
    <source>
        <dbReference type="Proteomes" id="UP000638570"/>
    </source>
</evidence>
<dbReference type="Gene3D" id="3.40.190.10">
    <property type="entry name" value="Periplasmic binding protein-like II"/>
    <property type="match status" value="1"/>
</dbReference>
<gene>
    <name evidence="1" type="ORF">JKV55_17890</name>
</gene>
<protein>
    <recommendedName>
        <fullName evidence="3">ABC-type glycine betaine transport system substrate-binding domain-containing protein</fullName>
    </recommendedName>
</protein>
<accession>A0ABS1QWE3</accession>
<comment type="caution">
    <text evidence="1">The sequence shown here is derived from an EMBL/GenBank/DDBJ whole genome shotgun (WGS) entry which is preliminary data.</text>
</comment>
<dbReference type="EMBL" id="JAERTZ010000032">
    <property type="protein sequence ID" value="MBL1379175.1"/>
    <property type="molecule type" value="Genomic_DNA"/>
</dbReference>
<name>A0ABS1QWE3_9GAMM</name>